<evidence type="ECO:0000256" key="4">
    <source>
        <dbReference type="ARBA" id="ARBA00022630"/>
    </source>
</evidence>
<evidence type="ECO:0000256" key="5">
    <source>
        <dbReference type="ARBA" id="ARBA00022741"/>
    </source>
</evidence>
<keyword evidence="4" id="KW-0285">Flavoprotein</keyword>
<evidence type="ECO:0000256" key="3">
    <source>
        <dbReference type="ARBA" id="ARBA00013223"/>
    </source>
</evidence>
<dbReference type="Gene3D" id="3.40.50.80">
    <property type="entry name" value="Nucleotide-binding domain of ferredoxin-NADP reductase (FNR) module"/>
    <property type="match status" value="1"/>
</dbReference>
<dbReference type="Gene3D" id="2.40.30.10">
    <property type="entry name" value="Translation factors"/>
    <property type="match status" value="1"/>
</dbReference>
<comment type="caution">
    <text evidence="11">The sequence shown here is derived from an EMBL/GenBank/DDBJ whole genome shotgun (WGS) entry which is preliminary data.</text>
</comment>
<dbReference type="GO" id="GO:0042167">
    <property type="term" value="P:heme catabolic process"/>
    <property type="evidence" value="ECO:0007669"/>
    <property type="project" value="TreeGrafter"/>
</dbReference>
<dbReference type="GeneID" id="43684239"/>
<dbReference type="PRINTS" id="PR00410">
    <property type="entry name" value="PHEHYDRXLASE"/>
</dbReference>
<organism evidence="11 12">
    <name type="scientific">Vibrio navarrensis</name>
    <dbReference type="NCBI Taxonomy" id="29495"/>
    <lineage>
        <taxon>Bacteria</taxon>
        <taxon>Pseudomonadati</taxon>
        <taxon>Pseudomonadota</taxon>
        <taxon>Gammaproteobacteria</taxon>
        <taxon>Vibrionales</taxon>
        <taxon>Vibrionaceae</taxon>
        <taxon>Vibrio</taxon>
    </lineage>
</organism>
<dbReference type="InterPro" id="IPR051930">
    <property type="entry name" value="FNR_type-1"/>
</dbReference>
<dbReference type="InterPro" id="IPR001433">
    <property type="entry name" value="OxRdtase_FAD/NAD-bd"/>
</dbReference>
<dbReference type="CDD" id="cd06195">
    <property type="entry name" value="FNR1"/>
    <property type="match status" value="1"/>
</dbReference>
<protein>
    <recommendedName>
        <fullName evidence="3">ferredoxin--NADP(+) reductase</fullName>
        <ecNumber evidence="3">1.18.1.2</ecNumber>
    </recommendedName>
</protein>
<dbReference type="EC" id="1.18.1.2" evidence="3"/>
<gene>
    <name evidence="11" type="ORF">EA26_13860</name>
</gene>
<feature type="domain" description="FAD-binding FR-type" evidence="10">
    <location>
        <begin position="5"/>
        <end position="107"/>
    </location>
</feature>
<comment type="cofactor">
    <cofactor evidence="1">
        <name>FAD</name>
        <dbReference type="ChEBI" id="CHEBI:57692"/>
    </cofactor>
</comment>
<dbReference type="STRING" id="29495.EA26_13860"/>
<evidence type="ECO:0000256" key="1">
    <source>
        <dbReference type="ARBA" id="ARBA00001974"/>
    </source>
</evidence>
<dbReference type="Proteomes" id="UP000029994">
    <property type="component" value="Unassembled WGS sequence"/>
</dbReference>
<accession>A0A099LVU2</accession>
<keyword evidence="8" id="KW-0560">Oxidoreductase</keyword>
<dbReference type="InterPro" id="IPR033892">
    <property type="entry name" value="FNR_bac"/>
</dbReference>
<dbReference type="InterPro" id="IPR039261">
    <property type="entry name" value="FNR_nucleotide-bd"/>
</dbReference>
<keyword evidence="12" id="KW-1185">Reference proteome</keyword>
<dbReference type="AlphaFoldDB" id="A0A099LVU2"/>
<dbReference type="SUPFAM" id="SSF63380">
    <property type="entry name" value="Riboflavin synthase domain-like"/>
    <property type="match status" value="1"/>
</dbReference>
<name>A0A099LVU2_9VIBR</name>
<reference evidence="11 12" key="1">
    <citation type="submission" date="2014-04" db="EMBL/GenBank/DDBJ databases">
        <title>Genome sequencing of Vibrio navarrensis strains.</title>
        <authorList>
            <person name="Gladney L.M."/>
            <person name="Katz L.S."/>
            <person name="Marino-Ramirez L."/>
            <person name="Jordan I.K."/>
        </authorList>
    </citation>
    <scope>NUCLEOTIDE SEQUENCE [LARGE SCALE GENOMIC DNA]</scope>
    <source>
        <strain evidence="11 12">ATCC 51183</strain>
    </source>
</reference>
<evidence type="ECO:0000313" key="12">
    <source>
        <dbReference type="Proteomes" id="UP000029994"/>
    </source>
</evidence>
<evidence type="ECO:0000256" key="2">
    <source>
        <dbReference type="ARBA" id="ARBA00008312"/>
    </source>
</evidence>
<dbReference type="EMBL" id="JMCG01000001">
    <property type="protein sequence ID" value="KGK12343.1"/>
    <property type="molecule type" value="Genomic_DNA"/>
</dbReference>
<keyword evidence="5" id="KW-0547">Nucleotide-binding</keyword>
<dbReference type="GO" id="GO:0004324">
    <property type="term" value="F:ferredoxin-NADP+ reductase activity"/>
    <property type="evidence" value="ECO:0007669"/>
    <property type="project" value="UniProtKB-EC"/>
</dbReference>
<dbReference type="InterPro" id="IPR017938">
    <property type="entry name" value="Riboflavin_synthase-like_b-brl"/>
</dbReference>
<evidence type="ECO:0000256" key="8">
    <source>
        <dbReference type="ARBA" id="ARBA00023002"/>
    </source>
</evidence>
<dbReference type="RefSeq" id="WP_039428412.1">
    <property type="nucleotide sequence ID" value="NZ_CP061844.1"/>
</dbReference>
<keyword evidence="7" id="KW-0521">NADP</keyword>
<evidence type="ECO:0000259" key="10">
    <source>
        <dbReference type="PROSITE" id="PS51384"/>
    </source>
</evidence>
<dbReference type="InterPro" id="IPR008333">
    <property type="entry name" value="Cbr1-like_FAD-bd_dom"/>
</dbReference>
<dbReference type="GO" id="GO:0034599">
    <property type="term" value="P:cellular response to oxidative stress"/>
    <property type="evidence" value="ECO:0007669"/>
    <property type="project" value="TreeGrafter"/>
</dbReference>
<proteinExistence type="inferred from homology"/>
<dbReference type="InterPro" id="IPR017927">
    <property type="entry name" value="FAD-bd_FR_type"/>
</dbReference>
<sequence>MTELAGFNRVVVGKRTDWTDELFSLRINGANLDFKAGQFTKLALPGENGKALSRAYSLVNAPSVNSDWLEFLIVANPEGQLTPKLQALKPGDEIYVGQTAHGDLTAETIPKSTQDLWLFATGTGIGPFLSLLDDITQPPRCDQIVLLHAVRYEKDLVYLYLIEQLAELYQGRLRYVPVVSRESSAGALKGRIPDLLQSGALFDHLQCTISAERSFAMLCGNPEMIKETTAVLQSLGLEKYRRQTGGHILYERYW</sequence>
<dbReference type="PROSITE" id="PS51384">
    <property type="entry name" value="FAD_FR"/>
    <property type="match status" value="1"/>
</dbReference>
<comment type="similarity">
    <text evidence="2">Belongs to the ferredoxin--NADP reductase type 1 family.</text>
</comment>
<dbReference type="SUPFAM" id="SSF52343">
    <property type="entry name" value="Ferredoxin reductase-like, C-terminal NADP-linked domain"/>
    <property type="match status" value="1"/>
</dbReference>
<dbReference type="Pfam" id="PF00175">
    <property type="entry name" value="NAD_binding_1"/>
    <property type="match status" value="1"/>
</dbReference>
<dbReference type="PANTHER" id="PTHR47878:SF1">
    <property type="entry name" value="FLAVODOXIN_FERREDOXIN--NADP REDUCTASE"/>
    <property type="match status" value="1"/>
</dbReference>
<evidence type="ECO:0000256" key="9">
    <source>
        <dbReference type="ARBA" id="ARBA00047776"/>
    </source>
</evidence>
<dbReference type="Pfam" id="PF00970">
    <property type="entry name" value="FAD_binding_6"/>
    <property type="match status" value="1"/>
</dbReference>
<dbReference type="PANTHER" id="PTHR47878">
    <property type="entry name" value="OXIDOREDUCTASE FAD/NAD(P)-BINDING DOMAIN PROTEIN"/>
    <property type="match status" value="1"/>
</dbReference>
<evidence type="ECO:0000256" key="6">
    <source>
        <dbReference type="ARBA" id="ARBA00022827"/>
    </source>
</evidence>
<comment type="catalytic activity">
    <reaction evidence="9">
        <text>2 reduced [2Fe-2S]-[ferredoxin] + NADP(+) + H(+) = 2 oxidized [2Fe-2S]-[ferredoxin] + NADPH</text>
        <dbReference type="Rhea" id="RHEA:20125"/>
        <dbReference type="Rhea" id="RHEA-COMP:10000"/>
        <dbReference type="Rhea" id="RHEA-COMP:10001"/>
        <dbReference type="ChEBI" id="CHEBI:15378"/>
        <dbReference type="ChEBI" id="CHEBI:33737"/>
        <dbReference type="ChEBI" id="CHEBI:33738"/>
        <dbReference type="ChEBI" id="CHEBI:57783"/>
        <dbReference type="ChEBI" id="CHEBI:58349"/>
        <dbReference type="EC" id="1.18.1.2"/>
    </reaction>
</comment>
<dbReference type="eggNOG" id="COG1018">
    <property type="taxonomic scope" value="Bacteria"/>
</dbReference>
<evidence type="ECO:0000256" key="7">
    <source>
        <dbReference type="ARBA" id="ARBA00022857"/>
    </source>
</evidence>
<keyword evidence="6" id="KW-0274">FAD</keyword>
<evidence type="ECO:0000313" key="11">
    <source>
        <dbReference type="EMBL" id="KGK12343.1"/>
    </source>
</evidence>
<dbReference type="GO" id="GO:0000166">
    <property type="term" value="F:nucleotide binding"/>
    <property type="evidence" value="ECO:0007669"/>
    <property type="project" value="UniProtKB-KW"/>
</dbReference>